<name>A0A0L0QTY4_VIRPA</name>
<dbReference type="GO" id="GO:0006508">
    <property type="term" value="P:proteolysis"/>
    <property type="evidence" value="ECO:0007669"/>
    <property type="project" value="InterPro"/>
</dbReference>
<dbReference type="AlphaFoldDB" id="A0A0L0QTY4"/>
<reference evidence="4" key="1">
    <citation type="submission" date="2015-07" db="EMBL/GenBank/DDBJ databases">
        <title>Fjat-10053 dsm26.</title>
        <authorList>
            <person name="Liu B."/>
            <person name="Wang J."/>
            <person name="Zhu Y."/>
            <person name="Liu G."/>
            <person name="Chen Q."/>
            <person name="Chen Z."/>
            <person name="Lan J."/>
            <person name="Che J."/>
            <person name="Ge C."/>
            <person name="Shi H."/>
            <person name="Pan Z."/>
            <person name="Liu X."/>
        </authorList>
    </citation>
    <scope>NUCLEOTIDE SEQUENCE [LARGE SCALE GENOMIC DNA]</scope>
    <source>
        <strain evidence="4">DSM 26</strain>
    </source>
</reference>
<evidence type="ECO:0000313" key="4">
    <source>
        <dbReference type="Proteomes" id="UP000036780"/>
    </source>
</evidence>
<dbReference type="GO" id="GO:0008236">
    <property type="term" value="F:serine-type peptidase activity"/>
    <property type="evidence" value="ECO:0007669"/>
    <property type="project" value="InterPro"/>
</dbReference>
<proteinExistence type="predicted"/>
<evidence type="ECO:0000259" key="2">
    <source>
        <dbReference type="Pfam" id="PF00326"/>
    </source>
</evidence>
<organism evidence="3 4">
    <name type="scientific">Virgibacillus pantothenticus</name>
    <dbReference type="NCBI Taxonomy" id="1473"/>
    <lineage>
        <taxon>Bacteria</taxon>
        <taxon>Bacillati</taxon>
        <taxon>Bacillota</taxon>
        <taxon>Bacilli</taxon>
        <taxon>Bacillales</taxon>
        <taxon>Bacillaceae</taxon>
        <taxon>Virgibacillus</taxon>
    </lineage>
</organism>
<dbReference type="GeneID" id="66869756"/>
<dbReference type="RefSeq" id="WP_050350295.1">
    <property type="nucleotide sequence ID" value="NZ_BOSN01000005.1"/>
</dbReference>
<accession>A0A0L0QTY4</accession>
<dbReference type="SUPFAM" id="SSF53474">
    <property type="entry name" value="alpha/beta-Hydrolases"/>
    <property type="match status" value="1"/>
</dbReference>
<dbReference type="Pfam" id="PF00326">
    <property type="entry name" value="Peptidase_S9"/>
    <property type="match status" value="1"/>
</dbReference>
<feature type="domain" description="Peptidase S9 prolyl oligopeptidase catalytic" evidence="2">
    <location>
        <begin position="91"/>
        <end position="249"/>
    </location>
</feature>
<protein>
    <submittedName>
        <fullName evidence="3">Esterase</fullName>
    </submittedName>
</protein>
<dbReference type="PANTHER" id="PTHR22946:SF9">
    <property type="entry name" value="POLYKETIDE TRANSFERASE AF380"/>
    <property type="match status" value="1"/>
</dbReference>
<evidence type="ECO:0000313" key="3">
    <source>
        <dbReference type="EMBL" id="KNE22011.1"/>
    </source>
</evidence>
<comment type="caution">
    <text evidence="3">The sequence shown here is derived from an EMBL/GenBank/DDBJ whole genome shotgun (WGS) entry which is preliminary data.</text>
</comment>
<dbReference type="InterPro" id="IPR029058">
    <property type="entry name" value="AB_hydrolase_fold"/>
</dbReference>
<dbReference type="PATRIC" id="fig|1473.5.peg.3798"/>
<gene>
    <name evidence="3" type="ORF">AFK71_04195</name>
</gene>
<sequence length="253" mass="28658">MIGVYEAEIKTIPSLIVVDTKKEGIALPVITYFHGFTSAKEHNLPLAYLLAQQGYRVILPDSKYHGARENGISVNKRQLSFWDIVMQNVIELQYVKDYVDESGLLLDDRFGVAGTSMGGITTSAAMTQYDWIKAAAILMGTPKITTFAKAILDEFKKIGDLPLKQEVISDLLDQLTNYDLSKQPEKLNQRPLLFWHGEEDEIVPFHHAYSFYEQVAPSYSNPDDIVFIREANRGHKVGRYATLETVKWFASHL</sequence>
<dbReference type="EMBL" id="LGTO01000004">
    <property type="protein sequence ID" value="KNE22011.1"/>
    <property type="molecule type" value="Genomic_DNA"/>
</dbReference>
<dbReference type="InterPro" id="IPR001375">
    <property type="entry name" value="Peptidase_S9_cat"/>
</dbReference>
<dbReference type="GO" id="GO:0052689">
    <property type="term" value="F:carboxylic ester hydrolase activity"/>
    <property type="evidence" value="ECO:0007669"/>
    <property type="project" value="UniProtKB-ARBA"/>
</dbReference>
<dbReference type="PANTHER" id="PTHR22946">
    <property type="entry name" value="DIENELACTONE HYDROLASE DOMAIN-CONTAINING PROTEIN-RELATED"/>
    <property type="match status" value="1"/>
</dbReference>
<keyword evidence="4" id="KW-1185">Reference proteome</keyword>
<dbReference type="OrthoDB" id="31158at2"/>
<dbReference type="InterPro" id="IPR050261">
    <property type="entry name" value="FrsA_esterase"/>
</dbReference>
<dbReference type="Gene3D" id="3.40.50.1820">
    <property type="entry name" value="alpha/beta hydrolase"/>
    <property type="match status" value="1"/>
</dbReference>
<keyword evidence="1" id="KW-0378">Hydrolase</keyword>
<dbReference type="Proteomes" id="UP000036780">
    <property type="component" value="Unassembled WGS sequence"/>
</dbReference>
<evidence type="ECO:0000256" key="1">
    <source>
        <dbReference type="ARBA" id="ARBA00022801"/>
    </source>
</evidence>